<comment type="caution">
    <text evidence="2">The sequence shown here is derived from an EMBL/GenBank/DDBJ whole genome shotgun (WGS) entry which is preliminary data.</text>
</comment>
<dbReference type="EMBL" id="LAZR01037609">
    <property type="protein sequence ID" value="KKL21758.1"/>
    <property type="molecule type" value="Genomic_DNA"/>
</dbReference>
<accession>A0A0F9ECN7</accession>
<evidence type="ECO:0000259" key="1">
    <source>
        <dbReference type="Pfam" id="PF13229"/>
    </source>
</evidence>
<proteinExistence type="predicted"/>
<feature type="domain" description="Right handed beta helix" evidence="1">
    <location>
        <begin position="134"/>
        <end position="208"/>
    </location>
</feature>
<dbReference type="Pfam" id="PF13229">
    <property type="entry name" value="Beta_helix"/>
    <property type="match status" value="1"/>
</dbReference>
<evidence type="ECO:0000313" key="2">
    <source>
        <dbReference type="EMBL" id="KKL21758.1"/>
    </source>
</evidence>
<dbReference type="SUPFAM" id="SSF51126">
    <property type="entry name" value="Pectin lyase-like"/>
    <property type="match status" value="1"/>
</dbReference>
<sequence length="278" mass="28795">MGLIAGSMKRGELTIAPGAQIFTVETQAEIEDAISKAVAGNGDVILLPRGGITVTSTIAMNKSGVRMIAVDDGMNPLARGEFNALLADAAFTSGPVMKVTAPCSIEGVGFVSRDAGATFFSGAALLLGGDGDANPFGAHIKGCRFPKWGLDNRIGIAVEGSSDCLIEGCSFEGVTAALAAGIYIQGAMQNLVIRRNYFRQCTAAVLCGTFTGAPDGPHMFLHSNFVEDGKLLDTDGNAGLGLISDNFLETATNTASYDRAVATLKGVGWNFSGNHYSE</sequence>
<gene>
    <name evidence="2" type="ORF">LCGC14_2442250</name>
</gene>
<protein>
    <recommendedName>
        <fullName evidence="1">Right handed beta helix domain-containing protein</fullName>
    </recommendedName>
</protein>
<organism evidence="2">
    <name type="scientific">marine sediment metagenome</name>
    <dbReference type="NCBI Taxonomy" id="412755"/>
    <lineage>
        <taxon>unclassified sequences</taxon>
        <taxon>metagenomes</taxon>
        <taxon>ecological metagenomes</taxon>
    </lineage>
</organism>
<dbReference type="AlphaFoldDB" id="A0A0F9ECN7"/>
<dbReference type="InterPro" id="IPR039448">
    <property type="entry name" value="Beta_helix"/>
</dbReference>
<reference evidence="2" key="1">
    <citation type="journal article" date="2015" name="Nature">
        <title>Complex archaea that bridge the gap between prokaryotes and eukaryotes.</title>
        <authorList>
            <person name="Spang A."/>
            <person name="Saw J.H."/>
            <person name="Jorgensen S.L."/>
            <person name="Zaremba-Niedzwiedzka K."/>
            <person name="Martijn J."/>
            <person name="Lind A.E."/>
            <person name="van Eijk R."/>
            <person name="Schleper C."/>
            <person name="Guy L."/>
            <person name="Ettema T.J."/>
        </authorList>
    </citation>
    <scope>NUCLEOTIDE SEQUENCE</scope>
</reference>
<dbReference type="InterPro" id="IPR012334">
    <property type="entry name" value="Pectin_lyas_fold"/>
</dbReference>
<name>A0A0F9ECN7_9ZZZZ</name>
<dbReference type="InterPro" id="IPR011050">
    <property type="entry name" value="Pectin_lyase_fold/virulence"/>
</dbReference>
<dbReference type="Gene3D" id="2.160.20.10">
    <property type="entry name" value="Single-stranded right-handed beta-helix, Pectin lyase-like"/>
    <property type="match status" value="1"/>
</dbReference>